<proteinExistence type="predicted"/>
<accession>A0A1H1VEJ0</accession>
<gene>
    <name evidence="2" type="ORF">SAMN04488543_2465</name>
</gene>
<sequence>MVLTTSALWDSPRPLPRAAWRLALTTTTTDDRPAVALPFPPDSRVLALLSVFDDRSVPAPPRYDASTWGEGRRHVYRARAGDLEVTVWNHSGTAWVGLRGLLCRRAARALATMLASTEAAEVVLNVAELTLPSASGGTPLVRLCATLSYAGYSVAVVGREDDAVVDGAEPGPEEPEPLEVLRTHRLSS</sequence>
<dbReference type="AlphaFoldDB" id="A0A1H1VEJ0"/>
<evidence type="ECO:0000313" key="2">
    <source>
        <dbReference type="EMBL" id="SDS83085.1"/>
    </source>
</evidence>
<keyword evidence="3" id="KW-1185">Reference proteome</keyword>
<name>A0A1H1VEJ0_9ACTN</name>
<evidence type="ECO:0000313" key="3">
    <source>
        <dbReference type="Proteomes" id="UP000199092"/>
    </source>
</evidence>
<evidence type="ECO:0000256" key="1">
    <source>
        <dbReference type="SAM" id="MobiDB-lite"/>
    </source>
</evidence>
<dbReference type="Proteomes" id="UP000199092">
    <property type="component" value="Chromosome I"/>
</dbReference>
<organism evidence="2 3">
    <name type="scientific">Friedmanniella luteola</name>
    <dbReference type="NCBI Taxonomy" id="546871"/>
    <lineage>
        <taxon>Bacteria</taxon>
        <taxon>Bacillati</taxon>
        <taxon>Actinomycetota</taxon>
        <taxon>Actinomycetes</taxon>
        <taxon>Propionibacteriales</taxon>
        <taxon>Nocardioidaceae</taxon>
        <taxon>Friedmanniella</taxon>
    </lineage>
</organism>
<feature type="region of interest" description="Disordered" evidence="1">
    <location>
        <begin position="166"/>
        <end position="188"/>
    </location>
</feature>
<protein>
    <submittedName>
        <fullName evidence="2">Uncharacterized protein</fullName>
    </submittedName>
</protein>
<dbReference type="EMBL" id="LT629749">
    <property type="protein sequence ID" value="SDS83085.1"/>
    <property type="molecule type" value="Genomic_DNA"/>
</dbReference>
<reference evidence="2 3" key="1">
    <citation type="submission" date="2016-10" db="EMBL/GenBank/DDBJ databases">
        <authorList>
            <person name="de Groot N.N."/>
        </authorList>
    </citation>
    <scope>NUCLEOTIDE SEQUENCE [LARGE SCALE GENOMIC DNA]</scope>
    <source>
        <strain evidence="2 3">DSM 21741</strain>
    </source>
</reference>